<keyword evidence="1" id="KW-0808">Transferase</keyword>
<accession>A0AAW3PKI5</accession>
<evidence type="ECO:0000313" key="3">
    <source>
        <dbReference type="EMBL" id="KWF57200.1"/>
    </source>
</evidence>
<evidence type="ECO:0000259" key="2">
    <source>
        <dbReference type="Pfam" id="PF00534"/>
    </source>
</evidence>
<dbReference type="EMBL" id="LPJV01000015">
    <property type="protein sequence ID" value="KWF57200.1"/>
    <property type="molecule type" value="Genomic_DNA"/>
</dbReference>
<organism evidence="3 4">
    <name type="scientific">Burkholderia diffusa</name>
    <dbReference type="NCBI Taxonomy" id="488732"/>
    <lineage>
        <taxon>Bacteria</taxon>
        <taxon>Pseudomonadati</taxon>
        <taxon>Pseudomonadota</taxon>
        <taxon>Betaproteobacteria</taxon>
        <taxon>Burkholderiales</taxon>
        <taxon>Burkholderiaceae</taxon>
        <taxon>Burkholderia</taxon>
        <taxon>Burkholderia cepacia complex</taxon>
    </lineage>
</organism>
<gene>
    <name evidence="3" type="ORF">WL88_10080</name>
</gene>
<feature type="domain" description="Glycosyl transferase family 1" evidence="2">
    <location>
        <begin position="172"/>
        <end position="327"/>
    </location>
</feature>
<dbReference type="GO" id="GO:0016757">
    <property type="term" value="F:glycosyltransferase activity"/>
    <property type="evidence" value="ECO:0007669"/>
    <property type="project" value="InterPro"/>
</dbReference>
<name>A0AAW3PKI5_9BURK</name>
<dbReference type="SUPFAM" id="SSF53756">
    <property type="entry name" value="UDP-Glycosyltransferase/glycogen phosphorylase"/>
    <property type="match status" value="1"/>
</dbReference>
<evidence type="ECO:0000313" key="4">
    <source>
        <dbReference type="Proteomes" id="UP000063236"/>
    </source>
</evidence>
<dbReference type="Gene3D" id="3.40.50.2000">
    <property type="entry name" value="Glycogen Phosphorylase B"/>
    <property type="match status" value="2"/>
</dbReference>
<sequence>MRLLICAPDIFDGDAVGNHCLELAEMAARAGWNVRAYAQRFDAATPHVHPIESLFTDATSNGLLFVSYSIFDPYLERLLTLPCRKVCYFHGVTDPALLREFEPVTAGYCEQALAQLPQLANFDTVVANSTYVARGLADYIDESDIVVIPPVFTSLPTFGDNESAHHARTGFNMLVLGRVVPHKRVEDAIEVLARVVAGGVDATMTIVGSMPNYDYSKLLLKRARALGVLTRVDFTGMVDDADLLSSYDRASLLLSMSRHEGFCIPALEAMYRGIPAVVRAGHAAAEVVGDAGLVVGESETVDRIAGRIIALRADKSSWDALTNRARARADELLELTASRHWERVLERAMRGKEAS</sequence>
<comment type="caution">
    <text evidence="3">The sequence shown here is derived from an EMBL/GenBank/DDBJ whole genome shotgun (WGS) entry which is preliminary data.</text>
</comment>
<dbReference type="Pfam" id="PF00534">
    <property type="entry name" value="Glycos_transf_1"/>
    <property type="match status" value="1"/>
</dbReference>
<dbReference type="RefSeq" id="WP_060190084.1">
    <property type="nucleotide sequence ID" value="NZ_LPJS01000061.1"/>
</dbReference>
<reference evidence="3 4" key="1">
    <citation type="submission" date="2015-11" db="EMBL/GenBank/DDBJ databases">
        <title>Expanding the genomic diversity of Burkholderia species for the development of highly accurate diagnostics.</title>
        <authorList>
            <person name="Sahl J."/>
            <person name="Keim P."/>
            <person name="Wagner D."/>
        </authorList>
    </citation>
    <scope>NUCLEOTIDE SEQUENCE [LARGE SCALE GENOMIC DNA]</scope>
    <source>
        <strain evidence="3 4">MSMB378WGS</strain>
    </source>
</reference>
<dbReference type="PANTHER" id="PTHR46401">
    <property type="entry name" value="GLYCOSYLTRANSFERASE WBBK-RELATED"/>
    <property type="match status" value="1"/>
</dbReference>
<dbReference type="CDD" id="cd03801">
    <property type="entry name" value="GT4_PimA-like"/>
    <property type="match status" value="1"/>
</dbReference>
<evidence type="ECO:0000256" key="1">
    <source>
        <dbReference type="ARBA" id="ARBA00022679"/>
    </source>
</evidence>
<dbReference type="InterPro" id="IPR001296">
    <property type="entry name" value="Glyco_trans_1"/>
</dbReference>
<protein>
    <recommendedName>
        <fullName evidence="2">Glycosyl transferase family 1 domain-containing protein</fullName>
    </recommendedName>
</protein>
<dbReference type="Proteomes" id="UP000063236">
    <property type="component" value="Unassembled WGS sequence"/>
</dbReference>
<dbReference type="AlphaFoldDB" id="A0AAW3PKI5"/>
<dbReference type="GO" id="GO:0009103">
    <property type="term" value="P:lipopolysaccharide biosynthetic process"/>
    <property type="evidence" value="ECO:0007669"/>
    <property type="project" value="TreeGrafter"/>
</dbReference>
<proteinExistence type="predicted"/>
<dbReference type="PANTHER" id="PTHR46401:SF2">
    <property type="entry name" value="GLYCOSYLTRANSFERASE WBBK-RELATED"/>
    <property type="match status" value="1"/>
</dbReference>